<name>A0AAD6QLA8_9ROSI</name>
<dbReference type="AlphaFoldDB" id="A0AAD6QLA8"/>
<feature type="compositionally biased region" description="Polar residues" evidence="1">
    <location>
        <begin position="31"/>
        <end position="40"/>
    </location>
</feature>
<comment type="caution">
    <text evidence="2">The sequence shown here is derived from an EMBL/GenBank/DDBJ whole genome shotgun (WGS) entry which is preliminary data.</text>
</comment>
<organism evidence="2 3">
    <name type="scientific">Populus alba x Populus x berolinensis</name>
    <dbReference type="NCBI Taxonomy" id="444605"/>
    <lineage>
        <taxon>Eukaryota</taxon>
        <taxon>Viridiplantae</taxon>
        <taxon>Streptophyta</taxon>
        <taxon>Embryophyta</taxon>
        <taxon>Tracheophyta</taxon>
        <taxon>Spermatophyta</taxon>
        <taxon>Magnoliopsida</taxon>
        <taxon>eudicotyledons</taxon>
        <taxon>Gunneridae</taxon>
        <taxon>Pentapetalae</taxon>
        <taxon>rosids</taxon>
        <taxon>fabids</taxon>
        <taxon>Malpighiales</taxon>
        <taxon>Salicaceae</taxon>
        <taxon>Saliceae</taxon>
        <taxon>Populus</taxon>
    </lineage>
</organism>
<sequence>MDEANKSLEGAGKTQGPQHARVGAGDRISAKSETATSQLPPSMALAHSMDQSVKKKKLKPSKAANFDQWSRRKSKKSHRKQQILINGVEANGSVTLHFLPDLERHSGPSTQPRNQALGYDDAAWVSNDDLLPPIKKKLFIFGYVNLSHARRRGGGAGGHC</sequence>
<dbReference type="EMBL" id="JAQIZT010000006">
    <property type="protein sequence ID" value="KAJ6992516.1"/>
    <property type="molecule type" value="Genomic_DNA"/>
</dbReference>
<proteinExistence type="predicted"/>
<evidence type="ECO:0000313" key="3">
    <source>
        <dbReference type="Proteomes" id="UP001164929"/>
    </source>
</evidence>
<accession>A0AAD6QLA8</accession>
<dbReference type="Proteomes" id="UP001164929">
    <property type="component" value="Chromosome 6"/>
</dbReference>
<evidence type="ECO:0000313" key="2">
    <source>
        <dbReference type="EMBL" id="KAJ6992516.1"/>
    </source>
</evidence>
<feature type="region of interest" description="Disordered" evidence="1">
    <location>
        <begin position="1"/>
        <end position="81"/>
    </location>
</feature>
<reference evidence="2" key="1">
    <citation type="journal article" date="2023" name="Mol. Ecol. Resour.">
        <title>Chromosome-level genome assembly of a triploid poplar Populus alba 'Berolinensis'.</title>
        <authorList>
            <person name="Chen S."/>
            <person name="Yu Y."/>
            <person name="Wang X."/>
            <person name="Wang S."/>
            <person name="Zhang T."/>
            <person name="Zhou Y."/>
            <person name="He R."/>
            <person name="Meng N."/>
            <person name="Wang Y."/>
            <person name="Liu W."/>
            <person name="Liu Z."/>
            <person name="Liu J."/>
            <person name="Guo Q."/>
            <person name="Huang H."/>
            <person name="Sederoff R.R."/>
            <person name="Wang G."/>
            <person name="Qu G."/>
            <person name="Chen S."/>
        </authorList>
    </citation>
    <scope>NUCLEOTIDE SEQUENCE</scope>
    <source>
        <strain evidence="2">SC-2020</strain>
    </source>
</reference>
<gene>
    <name evidence="2" type="ORF">NC653_015797</name>
</gene>
<keyword evidence="3" id="KW-1185">Reference proteome</keyword>
<evidence type="ECO:0000256" key="1">
    <source>
        <dbReference type="SAM" id="MobiDB-lite"/>
    </source>
</evidence>
<feature type="compositionally biased region" description="Basic residues" evidence="1">
    <location>
        <begin position="71"/>
        <end position="81"/>
    </location>
</feature>
<protein>
    <submittedName>
        <fullName evidence="2">Uncharacterized protein</fullName>
    </submittedName>
</protein>